<accession>A0A1M6SKR1</accession>
<evidence type="ECO:0008006" key="4">
    <source>
        <dbReference type="Google" id="ProtNLM"/>
    </source>
</evidence>
<evidence type="ECO:0000313" key="3">
    <source>
        <dbReference type="Proteomes" id="UP000184275"/>
    </source>
</evidence>
<proteinExistence type="predicted"/>
<feature type="compositionally biased region" description="Polar residues" evidence="1">
    <location>
        <begin position="7"/>
        <end position="21"/>
    </location>
</feature>
<sequence>MKPIDNHANQLNANKGTSGENAQHKAARDNRTNQLNPNNSLYQGGKK</sequence>
<dbReference type="AlphaFoldDB" id="A0A1M6SKR1"/>
<keyword evidence="3" id="KW-1185">Reference proteome</keyword>
<organism evidence="2 3">
    <name type="scientific">Fibrobacter intestinalis</name>
    <dbReference type="NCBI Taxonomy" id="28122"/>
    <lineage>
        <taxon>Bacteria</taxon>
        <taxon>Pseudomonadati</taxon>
        <taxon>Fibrobacterota</taxon>
        <taxon>Fibrobacteria</taxon>
        <taxon>Fibrobacterales</taxon>
        <taxon>Fibrobacteraceae</taxon>
        <taxon>Fibrobacter</taxon>
    </lineage>
</organism>
<dbReference type="EMBL" id="FRAW01000006">
    <property type="protein sequence ID" value="SHK45168.1"/>
    <property type="molecule type" value="Genomic_DNA"/>
</dbReference>
<reference evidence="3" key="1">
    <citation type="submission" date="2016-11" db="EMBL/GenBank/DDBJ databases">
        <authorList>
            <person name="Varghese N."/>
            <person name="Submissions S."/>
        </authorList>
    </citation>
    <scope>NUCLEOTIDE SEQUENCE [LARGE SCALE GENOMIC DNA]</scope>
    <source>
        <strain evidence="3">UWOS</strain>
    </source>
</reference>
<feature type="compositionally biased region" description="Basic and acidic residues" evidence="1">
    <location>
        <begin position="22"/>
        <end position="31"/>
    </location>
</feature>
<dbReference type="RefSeq" id="WP_073303115.1">
    <property type="nucleotide sequence ID" value="NZ_FRAW01000006.1"/>
</dbReference>
<feature type="region of interest" description="Disordered" evidence="1">
    <location>
        <begin position="1"/>
        <end position="47"/>
    </location>
</feature>
<name>A0A1M6SKR1_9BACT</name>
<feature type="compositionally biased region" description="Polar residues" evidence="1">
    <location>
        <begin position="32"/>
        <end position="47"/>
    </location>
</feature>
<protein>
    <recommendedName>
        <fullName evidence="4">Alpha-amylase</fullName>
    </recommendedName>
</protein>
<evidence type="ECO:0000256" key="1">
    <source>
        <dbReference type="SAM" id="MobiDB-lite"/>
    </source>
</evidence>
<evidence type="ECO:0000313" key="2">
    <source>
        <dbReference type="EMBL" id="SHK45168.1"/>
    </source>
</evidence>
<gene>
    <name evidence="2" type="ORF">SAMN05720469_10688</name>
</gene>
<dbReference type="Proteomes" id="UP000184275">
    <property type="component" value="Unassembled WGS sequence"/>
</dbReference>